<evidence type="ECO:0000256" key="1">
    <source>
        <dbReference type="SAM" id="SignalP"/>
    </source>
</evidence>
<evidence type="ECO:0000259" key="2">
    <source>
        <dbReference type="SMART" id="SM00867"/>
    </source>
</evidence>
<dbReference type="Pfam" id="PF04264">
    <property type="entry name" value="YceI"/>
    <property type="match status" value="1"/>
</dbReference>
<reference evidence="3 4" key="1">
    <citation type="submission" date="2018-04" db="EMBL/GenBank/DDBJ databases">
        <title>Novel Campyloabacter and Helicobacter Species and Strains.</title>
        <authorList>
            <person name="Mannion A.J."/>
            <person name="Shen Z."/>
            <person name="Fox J.G."/>
        </authorList>
    </citation>
    <scope>NUCLEOTIDE SEQUENCE [LARGE SCALE GENOMIC DNA]</scope>
    <source>
        <strain evidence="3 4">MIT 12-6600</strain>
    </source>
</reference>
<keyword evidence="1" id="KW-0732">Signal</keyword>
<dbReference type="Proteomes" id="UP000256514">
    <property type="component" value="Unassembled WGS sequence"/>
</dbReference>
<feature type="signal peptide" evidence="1">
    <location>
        <begin position="1"/>
        <end position="17"/>
    </location>
</feature>
<proteinExistence type="predicted"/>
<evidence type="ECO:0000313" key="4">
    <source>
        <dbReference type="Proteomes" id="UP000256514"/>
    </source>
</evidence>
<dbReference type="EMBL" id="NXLT01000007">
    <property type="protein sequence ID" value="RDU66324.1"/>
    <property type="molecule type" value="Genomic_DNA"/>
</dbReference>
<protein>
    <submittedName>
        <fullName evidence="3">Polyisoprenoid-binding protein</fullName>
    </submittedName>
</protein>
<accession>A0A3D8INY6</accession>
<dbReference type="InterPro" id="IPR036761">
    <property type="entry name" value="TTHA0802/YceI-like_sf"/>
</dbReference>
<dbReference type="SMART" id="SM00867">
    <property type="entry name" value="YceI"/>
    <property type="match status" value="1"/>
</dbReference>
<feature type="chain" id="PRO_5017816792" evidence="1">
    <location>
        <begin position="18"/>
        <end position="180"/>
    </location>
</feature>
<dbReference type="PANTHER" id="PTHR34406:SF1">
    <property type="entry name" value="PROTEIN YCEI"/>
    <property type="match status" value="1"/>
</dbReference>
<feature type="domain" description="Lipid/polyisoprenoid-binding YceI-like" evidence="2">
    <location>
        <begin position="19"/>
        <end position="178"/>
    </location>
</feature>
<dbReference type="Gene3D" id="2.40.128.110">
    <property type="entry name" value="Lipid/polyisoprenoid-binding, YceI-like"/>
    <property type="match status" value="1"/>
</dbReference>
<dbReference type="RefSeq" id="WP_115571494.1">
    <property type="nucleotide sequence ID" value="NZ_NXLT01000007.1"/>
</dbReference>
<dbReference type="InterPro" id="IPR007372">
    <property type="entry name" value="Lipid/polyisoprenoid-bd_YceI"/>
</dbReference>
<evidence type="ECO:0000313" key="3">
    <source>
        <dbReference type="EMBL" id="RDU66324.1"/>
    </source>
</evidence>
<dbReference type="SUPFAM" id="SSF101874">
    <property type="entry name" value="YceI-like"/>
    <property type="match status" value="1"/>
</dbReference>
<name>A0A3D8INY6_9HELI</name>
<dbReference type="AlphaFoldDB" id="A0A3D8INY6"/>
<organism evidence="3 4">
    <name type="scientific">Helicobacter equorum</name>
    <dbReference type="NCBI Taxonomy" id="361872"/>
    <lineage>
        <taxon>Bacteria</taxon>
        <taxon>Pseudomonadati</taxon>
        <taxon>Campylobacterota</taxon>
        <taxon>Epsilonproteobacteria</taxon>
        <taxon>Campylobacterales</taxon>
        <taxon>Helicobacteraceae</taxon>
        <taxon>Helicobacter</taxon>
    </lineage>
</organism>
<comment type="caution">
    <text evidence="3">The sequence shown here is derived from an EMBL/GenBank/DDBJ whole genome shotgun (WGS) entry which is preliminary data.</text>
</comment>
<sequence length="180" mass="19602">MKAFMIALAVAFGSMSAAPYVIDSTHSSVGFEVKHLMVSKVKGNFKKFSGEIEFDGKALTKLNGKVAIADINTDNNTRDKHLNAPDFFDSKKFPDATLSMTKFEKGKVYADLKIRDVVKNVVFDTEIGGPIKHPKTGKDIISVSLKGEINRKDFNVGEDTADSSVSDKVIIAIELEASAQ</sequence>
<keyword evidence="4" id="KW-1185">Reference proteome</keyword>
<dbReference type="PANTHER" id="PTHR34406">
    <property type="entry name" value="PROTEIN YCEI"/>
    <property type="match status" value="1"/>
</dbReference>
<dbReference type="OrthoDB" id="9811006at2"/>
<gene>
    <name evidence="3" type="ORF">CQA54_07575</name>
</gene>